<feature type="domain" description="Rad50/SbcC-type AAA" evidence="4">
    <location>
        <begin position="5"/>
        <end position="212"/>
    </location>
</feature>
<protein>
    <recommendedName>
        <fullName evidence="3">Nuclease SbcCD subunit C</fullName>
    </recommendedName>
</protein>
<organism evidence="5 6">
    <name type="scientific">Cryobacterium ruanii</name>
    <dbReference type="NCBI Taxonomy" id="1259197"/>
    <lineage>
        <taxon>Bacteria</taxon>
        <taxon>Bacillati</taxon>
        <taxon>Actinomycetota</taxon>
        <taxon>Actinomycetes</taxon>
        <taxon>Micrococcales</taxon>
        <taxon>Microbacteriaceae</taxon>
        <taxon>Cryobacterium</taxon>
    </lineage>
</organism>
<dbReference type="PANTHER" id="PTHR32114">
    <property type="entry name" value="ABC TRANSPORTER ABCH.3"/>
    <property type="match status" value="1"/>
</dbReference>
<dbReference type="EMBL" id="SOHK01000005">
    <property type="protein sequence ID" value="TFD68710.1"/>
    <property type="molecule type" value="Genomic_DNA"/>
</dbReference>
<dbReference type="GO" id="GO:0016887">
    <property type="term" value="F:ATP hydrolysis activity"/>
    <property type="evidence" value="ECO:0007669"/>
    <property type="project" value="InterPro"/>
</dbReference>
<dbReference type="AlphaFoldDB" id="A0A4R9ASP2"/>
<accession>A0A4R9ASP2</accession>
<evidence type="ECO:0000256" key="1">
    <source>
        <dbReference type="ARBA" id="ARBA00006930"/>
    </source>
</evidence>
<dbReference type="GO" id="GO:0006302">
    <property type="term" value="P:double-strand break repair"/>
    <property type="evidence" value="ECO:0007669"/>
    <property type="project" value="InterPro"/>
</dbReference>
<name>A0A4R9ASP2_9MICO</name>
<evidence type="ECO:0000259" key="4">
    <source>
        <dbReference type="Pfam" id="PF13476"/>
    </source>
</evidence>
<dbReference type="PANTHER" id="PTHR32114:SF2">
    <property type="entry name" value="ABC TRANSPORTER ABCH.3"/>
    <property type="match status" value="1"/>
</dbReference>
<dbReference type="Pfam" id="PF13476">
    <property type="entry name" value="AAA_23"/>
    <property type="match status" value="1"/>
</dbReference>
<dbReference type="InterPro" id="IPR027417">
    <property type="entry name" value="P-loop_NTPase"/>
</dbReference>
<comment type="similarity">
    <text evidence="1">Belongs to the SMC family. SbcC subfamily.</text>
</comment>
<dbReference type="Gene3D" id="3.40.50.300">
    <property type="entry name" value="P-loop containing nucleotide triphosphate hydrolases"/>
    <property type="match status" value="2"/>
</dbReference>
<dbReference type="InterPro" id="IPR038729">
    <property type="entry name" value="Rad50/SbcC_AAA"/>
</dbReference>
<dbReference type="Proteomes" id="UP000298154">
    <property type="component" value="Unassembled WGS sequence"/>
</dbReference>
<keyword evidence="6" id="KW-1185">Reference proteome</keyword>
<gene>
    <name evidence="5" type="ORF">E3T47_01640</name>
</gene>
<comment type="subunit">
    <text evidence="2">Heterodimer of SbcC and SbcD.</text>
</comment>
<evidence type="ECO:0000313" key="6">
    <source>
        <dbReference type="Proteomes" id="UP000298154"/>
    </source>
</evidence>
<dbReference type="RefSeq" id="WP_134553918.1">
    <property type="nucleotide sequence ID" value="NZ_SOHK01000005.1"/>
</dbReference>
<evidence type="ECO:0000313" key="5">
    <source>
        <dbReference type="EMBL" id="TFD68710.1"/>
    </source>
</evidence>
<reference evidence="5 6" key="1">
    <citation type="submission" date="2019-03" db="EMBL/GenBank/DDBJ databases">
        <title>Genomics of glacier-inhabiting Cryobacterium strains.</title>
        <authorList>
            <person name="Liu Q."/>
            <person name="Xin Y.-H."/>
        </authorList>
    </citation>
    <scope>NUCLEOTIDE SEQUENCE [LARGE SCALE GENOMIC DNA]</scope>
    <source>
        <strain evidence="5 6">Sr36</strain>
    </source>
</reference>
<proteinExistence type="inferred from homology"/>
<sequence length="999" mass="107043">MKIKRLRLAGFGPFKNEQIVDFERFDADGIFLITGKTGAGKSSILDAICFALYDQVPRFSDAEKRLRSDYCEPDDPTFVELDFSLRGRDYRLLRSPEYERAKKNGAGTTTAAHTAALYVLHGTHWRGVAAKPKAVGLELSAILPLKADQFLQVILLAQNRFQFFLLARTDERRAVLRSLFGTTRFEQLETALVQRRKSLDESRAAVQRDVAEYATAAMHQLRLSVPPVAPDLGWFLDALAGLKREVDVAARGVETAAATLATATIQHRAATETQRRQARRAFAEATLATLDAGSAEVEGERIVLGHAVRAARVWPHIRSSRAATLAWQAALADETSARAAWLPFDAAFSEKDVGTGGVDTQDDAEPALRPIMDSLVGRLGALAEVLAEEERLPALDLEITALFDLLAVQTEDLTRAEQRLDELPQQIDFVGVQLAAATLAAAGESDADAAVRRVEARLGAAEDVVSSLAELVGADQQLLVRSRDNAAAAVDYEALVARRIAGQASELASYLVDGAACAVCGSVEHPDPAATRGGVITAADLTKAREHMQGRQQHLSDAQQAATALTNRLAQAQALAGERSVDELRAECAAAGARLSTARLAADLVDGLRQEQANLRQGLCLAQAAMVAVRATRDAAADTHSVRSGQRDLLVARVGAQRGASDSVTDQVRALQYELDCARALDGALALSRRRATANDDATSRVMGQMREEGFGDEETAVAARIDERESIRLETVVRSYDDECAAARAAAADPELIGLASAPVDLEPSQRKVDAASSARDAAVSEHSSLAERAGQLAELVRGVTTRFAASADLLSVHSQVRELADVMQGDEPNTKRMRLETYVLAAQLEEIVAAANLRLRTMTSGRYALEHDDSRVKGGARSGLGLMIRDGFTGRARATQSLSGGETFLASLALALGLAEVVTGQAGGITLDTLFVDEGFGSLDSETLETAMSTLDTLRAGGRTIGLISHVDSMKEQIPATLRVWVTDQGYSRIEADTATV</sequence>
<dbReference type="OrthoDB" id="9795626at2"/>
<dbReference type="Pfam" id="PF13558">
    <property type="entry name" value="SbcC_Walker_B"/>
    <property type="match status" value="1"/>
</dbReference>
<comment type="caution">
    <text evidence="5">The sequence shown here is derived from an EMBL/GenBank/DDBJ whole genome shotgun (WGS) entry which is preliminary data.</text>
</comment>
<evidence type="ECO:0000256" key="3">
    <source>
        <dbReference type="ARBA" id="ARBA00013368"/>
    </source>
</evidence>
<evidence type="ECO:0000256" key="2">
    <source>
        <dbReference type="ARBA" id="ARBA00011322"/>
    </source>
</evidence>
<dbReference type="SUPFAM" id="SSF52540">
    <property type="entry name" value="P-loop containing nucleoside triphosphate hydrolases"/>
    <property type="match status" value="1"/>
</dbReference>